<dbReference type="GO" id="GO:0016787">
    <property type="term" value="F:hydrolase activity"/>
    <property type="evidence" value="ECO:0007669"/>
    <property type="project" value="UniProtKB-KW"/>
</dbReference>
<gene>
    <name evidence="2" type="ORF">MY490_04850</name>
</gene>
<name>A0ABY4JQN2_9BACI</name>
<dbReference type="EMBL" id="CP096034">
    <property type="protein sequence ID" value="UPM55173.1"/>
    <property type="molecule type" value="Genomic_DNA"/>
</dbReference>
<proteinExistence type="predicted"/>
<dbReference type="InterPro" id="IPR036514">
    <property type="entry name" value="SGNH_hydro_sf"/>
</dbReference>
<dbReference type="RefSeq" id="WP_248268222.1">
    <property type="nucleotide sequence ID" value="NZ_CP096034.1"/>
</dbReference>
<dbReference type="Pfam" id="PF13472">
    <property type="entry name" value="Lipase_GDSL_2"/>
    <property type="match status" value="1"/>
</dbReference>
<dbReference type="InterPro" id="IPR045136">
    <property type="entry name" value="Iah1-like"/>
</dbReference>
<evidence type="ECO:0000259" key="1">
    <source>
        <dbReference type="Pfam" id="PF13472"/>
    </source>
</evidence>
<keyword evidence="2" id="KW-0378">Hydrolase</keyword>
<dbReference type="Proteomes" id="UP000830639">
    <property type="component" value="Chromosome"/>
</dbReference>
<dbReference type="CDD" id="cd00229">
    <property type="entry name" value="SGNH_hydrolase"/>
    <property type="match status" value="1"/>
</dbReference>
<dbReference type="PANTHER" id="PTHR14209:SF19">
    <property type="entry name" value="ISOAMYL ACETATE-HYDROLYZING ESTERASE 1 HOMOLOG"/>
    <property type="match status" value="1"/>
</dbReference>
<organism evidence="2 3">
    <name type="scientific">Gottfriedia acidiceleris</name>
    <dbReference type="NCBI Taxonomy" id="371036"/>
    <lineage>
        <taxon>Bacteria</taxon>
        <taxon>Bacillati</taxon>
        <taxon>Bacillota</taxon>
        <taxon>Bacilli</taxon>
        <taxon>Bacillales</taxon>
        <taxon>Bacillaceae</taxon>
        <taxon>Gottfriedia</taxon>
    </lineage>
</organism>
<dbReference type="InterPro" id="IPR013830">
    <property type="entry name" value="SGNH_hydro"/>
</dbReference>
<feature type="domain" description="SGNH hydrolase-type esterase" evidence="1">
    <location>
        <begin position="38"/>
        <end position="241"/>
    </location>
</feature>
<evidence type="ECO:0000313" key="3">
    <source>
        <dbReference type="Proteomes" id="UP000830639"/>
    </source>
</evidence>
<evidence type="ECO:0000313" key="2">
    <source>
        <dbReference type="EMBL" id="UPM55173.1"/>
    </source>
</evidence>
<dbReference type="PANTHER" id="PTHR14209">
    <property type="entry name" value="ISOAMYL ACETATE-HYDROLYZING ESTERASE 1"/>
    <property type="match status" value="1"/>
</dbReference>
<keyword evidence="3" id="KW-1185">Reference proteome</keyword>
<protein>
    <submittedName>
        <fullName evidence="2">SGNH/GDSL hydrolase family protein</fullName>
    </submittedName>
</protein>
<accession>A0ABY4JQN2</accession>
<sequence>MARLTSYVKRIFNSLFTNIAEAKGKKITGYKSKIWISYGDSITSSNGWQPAVAEKLGLTHVNRGIGGTTIAENGSIAWIDKNGNYKGQPPKQQPNGTTEILSSMCNSQRINATIPLNTQLLTIMGGTNDFGRGIPLGKGFPTNERPNLDESTFIGALCSMIEKIQTRLPNCRIILMTPVPRYHNGKYEDKNKAGYLTSDYARAVKEVATFYALPCIDLYSNVGWNRMNGAYYLIDSMHPNKTRGYKRVSEIVIGVLEVLQQDDKSSVEEEDN</sequence>
<dbReference type="Gene3D" id="3.40.50.1110">
    <property type="entry name" value="SGNH hydrolase"/>
    <property type="match status" value="1"/>
</dbReference>
<dbReference type="SUPFAM" id="SSF52266">
    <property type="entry name" value="SGNH hydrolase"/>
    <property type="match status" value="1"/>
</dbReference>
<reference evidence="2 3" key="1">
    <citation type="submission" date="2022-04" db="EMBL/GenBank/DDBJ databases">
        <title>Mechanism of arsenic methylation and mitigation arsenic toxicity by Bacillus sp. LH14 from an Arsenic-Contaminated Paddy Soil.</title>
        <authorList>
            <person name="Wang D."/>
        </authorList>
    </citation>
    <scope>NUCLEOTIDE SEQUENCE [LARGE SCALE GENOMIC DNA]</scope>
    <source>
        <strain evidence="2 3">LH14</strain>
    </source>
</reference>